<dbReference type="SUPFAM" id="SSF53335">
    <property type="entry name" value="S-adenosyl-L-methionine-dependent methyltransferases"/>
    <property type="match status" value="1"/>
</dbReference>
<dbReference type="RefSeq" id="WP_104422321.1">
    <property type="nucleotide sequence ID" value="NZ_PTIY01000002.1"/>
</dbReference>
<protein>
    <submittedName>
        <fullName evidence="1">Methyltransferase family protein</fullName>
    </submittedName>
</protein>
<accession>A0A2S6H6M2</accession>
<organism evidence="1 2">
    <name type="scientific">Methylobacter tundripaludum</name>
    <dbReference type="NCBI Taxonomy" id="173365"/>
    <lineage>
        <taxon>Bacteria</taxon>
        <taxon>Pseudomonadati</taxon>
        <taxon>Pseudomonadota</taxon>
        <taxon>Gammaproteobacteria</taxon>
        <taxon>Methylococcales</taxon>
        <taxon>Methylococcaceae</taxon>
        <taxon>Methylobacter</taxon>
    </lineage>
</organism>
<dbReference type="Gene3D" id="3.40.50.150">
    <property type="entry name" value="Vaccinia Virus protein VP39"/>
    <property type="match status" value="1"/>
</dbReference>
<dbReference type="CDD" id="cd02440">
    <property type="entry name" value="AdoMet_MTases"/>
    <property type="match status" value="1"/>
</dbReference>
<keyword evidence="2" id="KW-1185">Reference proteome</keyword>
<dbReference type="InterPro" id="IPR029063">
    <property type="entry name" value="SAM-dependent_MTases_sf"/>
</dbReference>
<reference evidence="1 2" key="1">
    <citation type="submission" date="2018-02" db="EMBL/GenBank/DDBJ databases">
        <title>Subsurface microbial communities from deep shales in Ohio and West Virginia, USA.</title>
        <authorList>
            <person name="Wrighton K."/>
        </authorList>
    </citation>
    <scope>NUCLEOTIDE SEQUENCE [LARGE SCALE GENOMIC DNA]</scope>
    <source>
        <strain evidence="1 2">OWC-G53F</strain>
    </source>
</reference>
<sequence length="175" mass="19573">MMKHYLLEKPSPWIVKHAPLIAKEGRVLDLACGNGRHAICLAKQGYRVDAIDRDAQALSSMLGVDNINASIADFEAGGWPDSERRYDGLIVSRYLYRPLLLTLAEMLNPGGVLIYETFMMGNEHYGKPSNPDFLLQPDELLEVYSPVLTIVAFEQGEQKTPRPAVMQRICAVKNL</sequence>
<dbReference type="Pfam" id="PF13489">
    <property type="entry name" value="Methyltransf_23"/>
    <property type="match status" value="1"/>
</dbReference>
<comment type="caution">
    <text evidence="1">The sequence shown here is derived from an EMBL/GenBank/DDBJ whole genome shotgun (WGS) entry which is preliminary data.</text>
</comment>
<keyword evidence="1" id="KW-0808">Transferase</keyword>
<dbReference type="GO" id="GO:0032259">
    <property type="term" value="P:methylation"/>
    <property type="evidence" value="ECO:0007669"/>
    <property type="project" value="UniProtKB-KW"/>
</dbReference>
<dbReference type="AlphaFoldDB" id="A0A2S6H6M2"/>
<dbReference type="OrthoDB" id="9804312at2"/>
<evidence type="ECO:0000313" key="2">
    <source>
        <dbReference type="Proteomes" id="UP000238071"/>
    </source>
</evidence>
<proteinExistence type="predicted"/>
<dbReference type="EMBL" id="PTIY01000002">
    <property type="protein sequence ID" value="PPK73046.1"/>
    <property type="molecule type" value="Genomic_DNA"/>
</dbReference>
<gene>
    <name evidence="1" type="ORF">B0F88_10225</name>
</gene>
<evidence type="ECO:0000313" key="1">
    <source>
        <dbReference type="EMBL" id="PPK73046.1"/>
    </source>
</evidence>
<dbReference type="Proteomes" id="UP000238071">
    <property type="component" value="Unassembled WGS sequence"/>
</dbReference>
<name>A0A2S6H6M2_9GAMM</name>
<dbReference type="GO" id="GO:0008168">
    <property type="term" value="F:methyltransferase activity"/>
    <property type="evidence" value="ECO:0007669"/>
    <property type="project" value="UniProtKB-KW"/>
</dbReference>
<keyword evidence="1" id="KW-0489">Methyltransferase</keyword>